<evidence type="ECO:0000313" key="4">
    <source>
        <dbReference type="Proteomes" id="UP000070544"/>
    </source>
</evidence>
<protein>
    <submittedName>
        <fullName evidence="3">Ankyrin</fullName>
    </submittedName>
</protein>
<accession>A0A139APU2</accession>
<evidence type="ECO:0000256" key="2">
    <source>
        <dbReference type="ARBA" id="ARBA00023043"/>
    </source>
</evidence>
<organism evidence="3 4">
    <name type="scientific">Gonapodya prolifera (strain JEL478)</name>
    <name type="common">Monoblepharis prolifera</name>
    <dbReference type="NCBI Taxonomy" id="1344416"/>
    <lineage>
        <taxon>Eukaryota</taxon>
        <taxon>Fungi</taxon>
        <taxon>Fungi incertae sedis</taxon>
        <taxon>Chytridiomycota</taxon>
        <taxon>Chytridiomycota incertae sedis</taxon>
        <taxon>Monoblepharidomycetes</taxon>
        <taxon>Monoblepharidales</taxon>
        <taxon>Gonapodyaceae</taxon>
        <taxon>Gonapodya</taxon>
    </lineage>
</organism>
<dbReference type="AlphaFoldDB" id="A0A139APU2"/>
<dbReference type="InterPro" id="IPR036770">
    <property type="entry name" value="Ankyrin_rpt-contain_sf"/>
</dbReference>
<dbReference type="OrthoDB" id="539213at2759"/>
<keyword evidence="1" id="KW-0677">Repeat</keyword>
<dbReference type="STRING" id="1344416.A0A139APU2"/>
<dbReference type="InterPro" id="IPR050889">
    <property type="entry name" value="Dendritic_Spine_Reg/Scaffold"/>
</dbReference>
<sequence length="650" mass="69745">MPSKSFPLLLLPSEIVILTSHFWRDHRLGLPTTALNRSLVALLNEPTAIAHRALQDSMFDSALIKECLRESPSLSVVRAILGLRKGTQPSLPFIESLCSRGDGSLSTIQLLIDEVGTDFLQNDCESVITAAASSGSLPLVKLLVENGGSFTPDCSATVMDGACKGGNLEVVRYLWDKGAQLDENTENDPVSTAIEGGHADILSFLLDRGVLETDDAKEWAISEAIDWDQIECIKVLVSSCDRLDDLATYLYTALRTDSLHVVNCFLDNGFPITNTLLDFATSVDATKELVRRGVDPKHQDSKVLQRAVEENNLHFVRYVLEQGVSVNNNDGKAVHAACTKGYLNILQVLLDSNEPLNETSKEGLLETAARAAQPEVVTHLLSRGIAGSTTQLSSALIAAVNTPVGRNIGKISGNVPATVKVLLNAGADVHVAGVSEAFVECCSMEWSFDGQSDLVSILLAAGVDCTTEGGKALVGACRILDDAIAEDMVLRFKAAGKLSQELVTDCIAVCAKSDRWSLFEYFVSVAGDQHHGAALRVACEANKLGCVRNLLAQGSVPSLERDSMLKLAAEHDRKEMVIVLAEGGASITGPPGSAALRAAAEYGNLDVMVELLKRGATMAPKWFDGPIRTARNHNRPDVAAFFLDTQQKGR</sequence>
<dbReference type="Proteomes" id="UP000070544">
    <property type="component" value="Unassembled WGS sequence"/>
</dbReference>
<keyword evidence="4" id="KW-1185">Reference proteome</keyword>
<dbReference type="PANTHER" id="PTHR24166:SF48">
    <property type="entry name" value="PROTEIN VAPYRIN"/>
    <property type="match status" value="1"/>
</dbReference>
<proteinExistence type="predicted"/>
<dbReference type="SMART" id="SM00248">
    <property type="entry name" value="ANK"/>
    <property type="match status" value="10"/>
</dbReference>
<dbReference type="EMBL" id="KQ965741">
    <property type="protein sequence ID" value="KXS18756.1"/>
    <property type="molecule type" value="Genomic_DNA"/>
</dbReference>
<dbReference type="SUPFAM" id="SSF48403">
    <property type="entry name" value="Ankyrin repeat"/>
    <property type="match status" value="2"/>
</dbReference>
<dbReference type="InterPro" id="IPR002110">
    <property type="entry name" value="Ankyrin_rpt"/>
</dbReference>
<dbReference type="Gene3D" id="1.25.40.20">
    <property type="entry name" value="Ankyrin repeat-containing domain"/>
    <property type="match status" value="3"/>
</dbReference>
<evidence type="ECO:0000313" key="3">
    <source>
        <dbReference type="EMBL" id="KXS18756.1"/>
    </source>
</evidence>
<evidence type="ECO:0000256" key="1">
    <source>
        <dbReference type="ARBA" id="ARBA00022737"/>
    </source>
</evidence>
<reference evidence="3 4" key="1">
    <citation type="journal article" date="2015" name="Genome Biol. Evol.">
        <title>Phylogenomic analyses indicate that early fungi evolved digesting cell walls of algal ancestors of land plants.</title>
        <authorList>
            <person name="Chang Y."/>
            <person name="Wang S."/>
            <person name="Sekimoto S."/>
            <person name="Aerts A.L."/>
            <person name="Choi C."/>
            <person name="Clum A."/>
            <person name="LaButti K.M."/>
            <person name="Lindquist E.A."/>
            <person name="Yee Ngan C."/>
            <person name="Ohm R.A."/>
            <person name="Salamov A.A."/>
            <person name="Grigoriev I.V."/>
            <person name="Spatafora J.W."/>
            <person name="Berbee M.L."/>
        </authorList>
    </citation>
    <scope>NUCLEOTIDE SEQUENCE [LARGE SCALE GENOMIC DNA]</scope>
    <source>
        <strain evidence="3 4">JEL478</strain>
    </source>
</reference>
<dbReference type="Pfam" id="PF12796">
    <property type="entry name" value="Ank_2"/>
    <property type="match status" value="2"/>
</dbReference>
<keyword evidence="2" id="KW-0040">ANK repeat</keyword>
<gene>
    <name evidence="3" type="ORF">M427DRAFT_198920</name>
</gene>
<dbReference type="PANTHER" id="PTHR24166">
    <property type="entry name" value="ROLLING PEBBLES, ISOFORM B"/>
    <property type="match status" value="1"/>
</dbReference>
<name>A0A139APU2_GONPJ</name>